<feature type="domain" description="HTH lacI-type" evidence="4">
    <location>
        <begin position="25"/>
        <end position="80"/>
    </location>
</feature>
<dbReference type="SUPFAM" id="SSF53822">
    <property type="entry name" value="Periplasmic binding protein-like I"/>
    <property type="match status" value="1"/>
</dbReference>
<name>A0A517MWC5_9BACT</name>
<evidence type="ECO:0000313" key="6">
    <source>
        <dbReference type="Proteomes" id="UP000319852"/>
    </source>
</evidence>
<dbReference type="InterPro" id="IPR028082">
    <property type="entry name" value="Peripla_BP_I"/>
</dbReference>
<keyword evidence="6" id="KW-1185">Reference proteome</keyword>
<dbReference type="InterPro" id="IPR010982">
    <property type="entry name" value="Lambda_DNA-bd_dom_sf"/>
</dbReference>
<reference evidence="5 6" key="1">
    <citation type="submission" date="2019-02" db="EMBL/GenBank/DDBJ databases">
        <title>Deep-cultivation of Planctomycetes and their phenomic and genomic characterization uncovers novel biology.</title>
        <authorList>
            <person name="Wiegand S."/>
            <person name="Jogler M."/>
            <person name="Boedeker C."/>
            <person name="Pinto D."/>
            <person name="Vollmers J."/>
            <person name="Rivas-Marin E."/>
            <person name="Kohn T."/>
            <person name="Peeters S.H."/>
            <person name="Heuer A."/>
            <person name="Rast P."/>
            <person name="Oberbeckmann S."/>
            <person name="Bunk B."/>
            <person name="Jeske O."/>
            <person name="Meyerdierks A."/>
            <person name="Storesund J.E."/>
            <person name="Kallscheuer N."/>
            <person name="Luecker S."/>
            <person name="Lage O.M."/>
            <person name="Pohl T."/>
            <person name="Merkel B.J."/>
            <person name="Hornburger P."/>
            <person name="Mueller R.-W."/>
            <person name="Bruemmer F."/>
            <person name="Labrenz M."/>
            <person name="Spormann A.M."/>
            <person name="Op den Camp H."/>
            <person name="Overmann J."/>
            <person name="Amann R."/>
            <person name="Jetten M.S.M."/>
            <person name="Mascher T."/>
            <person name="Medema M.H."/>
            <person name="Devos D.P."/>
            <person name="Kaster A.-K."/>
            <person name="Ovreas L."/>
            <person name="Rohde M."/>
            <person name="Galperin M.Y."/>
            <person name="Jogler C."/>
        </authorList>
    </citation>
    <scope>NUCLEOTIDE SEQUENCE [LARGE SCALE GENOMIC DNA]</scope>
    <source>
        <strain evidence="5 6">HG15A2</strain>
    </source>
</reference>
<dbReference type="Gene3D" id="3.40.50.2300">
    <property type="match status" value="2"/>
</dbReference>
<evidence type="ECO:0000259" key="4">
    <source>
        <dbReference type="PROSITE" id="PS50932"/>
    </source>
</evidence>
<dbReference type="PROSITE" id="PS00356">
    <property type="entry name" value="HTH_LACI_1"/>
    <property type="match status" value="1"/>
</dbReference>
<dbReference type="Proteomes" id="UP000319852">
    <property type="component" value="Chromosome"/>
</dbReference>
<gene>
    <name evidence="5" type="primary">cytR_1</name>
    <name evidence="5" type="ORF">HG15A2_24760</name>
</gene>
<dbReference type="SUPFAM" id="SSF47413">
    <property type="entry name" value="lambda repressor-like DNA-binding domains"/>
    <property type="match status" value="1"/>
</dbReference>
<dbReference type="SMART" id="SM00354">
    <property type="entry name" value="HTH_LACI"/>
    <property type="match status" value="1"/>
</dbReference>
<dbReference type="PANTHER" id="PTHR30146">
    <property type="entry name" value="LACI-RELATED TRANSCRIPTIONAL REPRESSOR"/>
    <property type="match status" value="1"/>
</dbReference>
<dbReference type="PANTHER" id="PTHR30146:SF138">
    <property type="entry name" value="TRANSCRIPTIONAL REGULATORY PROTEIN"/>
    <property type="match status" value="1"/>
</dbReference>
<dbReference type="CDD" id="cd01392">
    <property type="entry name" value="HTH_LacI"/>
    <property type="match status" value="1"/>
</dbReference>
<evidence type="ECO:0000256" key="3">
    <source>
        <dbReference type="ARBA" id="ARBA00023163"/>
    </source>
</evidence>
<evidence type="ECO:0000256" key="1">
    <source>
        <dbReference type="ARBA" id="ARBA00023015"/>
    </source>
</evidence>
<dbReference type="GO" id="GO:0000976">
    <property type="term" value="F:transcription cis-regulatory region binding"/>
    <property type="evidence" value="ECO:0007669"/>
    <property type="project" value="TreeGrafter"/>
</dbReference>
<organism evidence="5 6">
    <name type="scientific">Adhaeretor mobilis</name>
    <dbReference type="NCBI Taxonomy" id="1930276"/>
    <lineage>
        <taxon>Bacteria</taxon>
        <taxon>Pseudomonadati</taxon>
        <taxon>Planctomycetota</taxon>
        <taxon>Planctomycetia</taxon>
        <taxon>Pirellulales</taxon>
        <taxon>Lacipirellulaceae</taxon>
        <taxon>Adhaeretor</taxon>
    </lineage>
</organism>
<dbReference type="CDD" id="cd06267">
    <property type="entry name" value="PBP1_LacI_sugar_binding-like"/>
    <property type="match status" value="1"/>
</dbReference>
<dbReference type="PROSITE" id="PS50932">
    <property type="entry name" value="HTH_LACI_2"/>
    <property type="match status" value="1"/>
</dbReference>
<keyword evidence="1" id="KW-0805">Transcription regulation</keyword>
<dbReference type="InterPro" id="IPR000843">
    <property type="entry name" value="HTH_LacI"/>
</dbReference>
<dbReference type="Pfam" id="PF00356">
    <property type="entry name" value="LacI"/>
    <property type="match status" value="1"/>
</dbReference>
<dbReference type="AlphaFoldDB" id="A0A517MWC5"/>
<dbReference type="KEGG" id="amob:HG15A2_24760"/>
<protein>
    <submittedName>
        <fullName evidence="5">HTH-type transcriptional repressor CytR</fullName>
    </submittedName>
</protein>
<sequence length="370" mass="41207">MIVVWISSEFAPRPKVINMSGSSAPRLKDVAAAANVSLSAASRILRGERGRFGEETCQRVLEAAQQLGWRRNLLVNGMQTGRTKTIGVMIPPYDSFWVDVLAGIHMVLASADYLPITVWVGDCQEMPHFEKDEAQGMKQINRLLDRRVDGLILWPSFAVAYYHHFKELIESRVPVVVIDHEFSDEQIADSIETDELRSARAVAEHLISLGHENIACFSSRETDWQAWAIRRRVSFETAVADLKGAEVKSWRLNQWGTNGPEVAEEILSQEPRPTAVFTVTDHEALFVYEAAAKLGLRIPEDLSVVGFADLDFSATLQPPLSTVRQRPKEIGRRAGQLILDRLDGDFSESSPTTIRVSAELIVRGSTASRG</sequence>
<dbReference type="EMBL" id="CP036263">
    <property type="protein sequence ID" value="QDS99184.1"/>
    <property type="molecule type" value="Genomic_DNA"/>
</dbReference>
<proteinExistence type="predicted"/>
<keyword evidence="2" id="KW-0238">DNA-binding</keyword>
<dbReference type="InterPro" id="IPR046335">
    <property type="entry name" value="LacI/GalR-like_sensor"/>
</dbReference>
<dbReference type="Gene3D" id="1.10.260.40">
    <property type="entry name" value="lambda repressor-like DNA-binding domains"/>
    <property type="match status" value="1"/>
</dbReference>
<accession>A0A517MWC5</accession>
<keyword evidence="3" id="KW-0804">Transcription</keyword>
<evidence type="ECO:0000256" key="2">
    <source>
        <dbReference type="ARBA" id="ARBA00023125"/>
    </source>
</evidence>
<dbReference type="Pfam" id="PF13377">
    <property type="entry name" value="Peripla_BP_3"/>
    <property type="match status" value="1"/>
</dbReference>
<dbReference type="GO" id="GO:0003700">
    <property type="term" value="F:DNA-binding transcription factor activity"/>
    <property type="evidence" value="ECO:0007669"/>
    <property type="project" value="TreeGrafter"/>
</dbReference>
<evidence type="ECO:0000313" key="5">
    <source>
        <dbReference type="EMBL" id="QDS99184.1"/>
    </source>
</evidence>